<dbReference type="InterPro" id="IPR001647">
    <property type="entry name" value="HTH_TetR"/>
</dbReference>
<organism evidence="7 8">
    <name type="scientific">Sphingomonas jatrophae</name>
    <dbReference type="NCBI Taxonomy" id="1166337"/>
    <lineage>
        <taxon>Bacteria</taxon>
        <taxon>Pseudomonadati</taxon>
        <taxon>Pseudomonadota</taxon>
        <taxon>Alphaproteobacteria</taxon>
        <taxon>Sphingomonadales</taxon>
        <taxon>Sphingomonadaceae</taxon>
        <taxon>Sphingomonas</taxon>
    </lineage>
</organism>
<feature type="domain" description="HTH tetR-type" evidence="6">
    <location>
        <begin position="18"/>
        <end position="78"/>
    </location>
</feature>
<sequence>MASVSPGQLSPPAATRTGSTREELLIAAERVFARHGFAGASLDEVAEQVGIRRPSLLHHFRSKRELYDAVERRIFEELNAHLTGLEAEGAPFERLMTLLNQWLTFMVERPTAARIILRNSSDLISRPADPVEFSWRTVETFVRLVEEGIAAGAFRPIKPVVALNILGSAVLSFVCNADQFGHRRRYDATGRAERAEFESALRRAAWGVLAPA</sequence>
<dbReference type="Gene3D" id="1.10.357.10">
    <property type="entry name" value="Tetracycline Repressor, domain 2"/>
    <property type="match status" value="1"/>
</dbReference>
<dbReference type="PANTHER" id="PTHR30055:SF234">
    <property type="entry name" value="HTH-TYPE TRANSCRIPTIONAL REGULATOR BETI"/>
    <property type="match status" value="1"/>
</dbReference>
<name>A0A1I6KBQ0_9SPHN</name>
<proteinExistence type="predicted"/>
<keyword evidence="3" id="KW-0804">Transcription</keyword>
<evidence type="ECO:0000256" key="4">
    <source>
        <dbReference type="PROSITE-ProRule" id="PRU00335"/>
    </source>
</evidence>
<evidence type="ECO:0000313" key="8">
    <source>
        <dbReference type="Proteomes" id="UP000198824"/>
    </source>
</evidence>
<keyword evidence="8" id="KW-1185">Reference proteome</keyword>
<reference evidence="7 8" key="1">
    <citation type="submission" date="2016-10" db="EMBL/GenBank/DDBJ databases">
        <authorList>
            <person name="de Groot N.N."/>
        </authorList>
    </citation>
    <scope>NUCLEOTIDE SEQUENCE [LARGE SCALE GENOMIC DNA]</scope>
    <source>
        <strain evidence="7 8">S5-249</strain>
    </source>
</reference>
<dbReference type="PANTHER" id="PTHR30055">
    <property type="entry name" value="HTH-TYPE TRANSCRIPTIONAL REGULATOR RUTR"/>
    <property type="match status" value="1"/>
</dbReference>
<dbReference type="SUPFAM" id="SSF46689">
    <property type="entry name" value="Homeodomain-like"/>
    <property type="match status" value="1"/>
</dbReference>
<feature type="DNA-binding region" description="H-T-H motif" evidence="4">
    <location>
        <begin position="41"/>
        <end position="60"/>
    </location>
</feature>
<dbReference type="PRINTS" id="PR00455">
    <property type="entry name" value="HTHTETR"/>
</dbReference>
<dbReference type="InterPro" id="IPR036271">
    <property type="entry name" value="Tet_transcr_reg_TetR-rel_C_sf"/>
</dbReference>
<protein>
    <submittedName>
        <fullName evidence="7">Transcriptional regulator, TetR family</fullName>
    </submittedName>
</protein>
<evidence type="ECO:0000256" key="3">
    <source>
        <dbReference type="ARBA" id="ARBA00023163"/>
    </source>
</evidence>
<accession>A0A1I6KBQ0</accession>
<feature type="region of interest" description="Disordered" evidence="5">
    <location>
        <begin position="1"/>
        <end position="20"/>
    </location>
</feature>
<dbReference type="InterPro" id="IPR009057">
    <property type="entry name" value="Homeodomain-like_sf"/>
</dbReference>
<keyword evidence="1" id="KW-0805">Transcription regulation</keyword>
<dbReference type="Proteomes" id="UP000198824">
    <property type="component" value="Unassembled WGS sequence"/>
</dbReference>
<dbReference type="PROSITE" id="PS50977">
    <property type="entry name" value="HTH_TETR_2"/>
    <property type="match status" value="1"/>
</dbReference>
<dbReference type="GO" id="GO:0000976">
    <property type="term" value="F:transcription cis-regulatory region binding"/>
    <property type="evidence" value="ECO:0007669"/>
    <property type="project" value="TreeGrafter"/>
</dbReference>
<keyword evidence="2 4" id="KW-0238">DNA-binding</keyword>
<dbReference type="Pfam" id="PF00440">
    <property type="entry name" value="TetR_N"/>
    <property type="match status" value="1"/>
</dbReference>
<dbReference type="SUPFAM" id="SSF48498">
    <property type="entry name" value="Tetracyclin repressor-like, C-terminal domain"/>
    <property type="match status" value="1"/>
</dbReference>
<gene>
    <name evidence="7" type="ORF">SAMN05192580_1552</name>
</gene>
<evidence type="ECO:0000259" key="6">
    <source>
        <dbReference type="PROSITE" id="PS50977"/>
    </source>
</evidence>
<dbReference type="RefSeq" id="WP_165611235.1">
    <property type="nucleotide sequence ID" value="NZ_FOZG01000001.1"/>
</dbReference>
<evidence type="ECO:0000256" key="2">
    <source>
        <dbReference type="ARBA" id="ARBA00023125"/>
    </source>
</evidence>
<dbReference type="GO" id="GO:0003700">
    <property type="term" value="F:DNA-binding transcription factor activity"/>
    <property type="evidence" value="ECO:0007669"/>
    <property type="project" value="TreeGrafter"/>
</dbReference>
<dbReference type="STRING" id="1166337.SAMN05192580_1552"/>
<dbReference type="Gene3D" id="1.10.10.60">
    <property type="entry name" value="Homeodomain-like"/>
    <property type="match status" value="1"/>
</dbReference>
<evidence type="ECO:0000313" key="7">
    <source>
        <dbReference type="EMBL" id="SFR88715.1"/>
    </source>
</evidence>
<evidence type="ECO:0000256" key="5">
    <source>
        <dbReference type="SAM" id="MobiDB-lite"/>
    </source>
</evidence>
<dbReference type="EMBL" id="FOZG01000001">
    <property type="protein sequence ID" value="SFR88715.1"/>
    <property type="molecule type" value="Genomic_DNA"/>
</dbReference>
<dbReference type="InterPro" id="IPR050109">
    <property type="entry name" value="HTH-type_TetR-like_transc_reg"/>
</dbReference>
<evidence type="ECO:0000256" key="1">
    <source>
        <dbReference type="ARBA" id="ARBA00023015"/>
    </source>
</evidence>
<dbReference type="AlphaFoldDB" id="A0A1I6KBQ0"/>